<name>A0A6J4PUY7_9ACTN</name>
<feature type="compositionally biased region" description="Basic and acidic residues" evidence="1">
    <location>
        <begin position="22"/>
        <end position="32"/>
    </location>
</feature>
<feature type="non-terminal residue" evidence="2">
    <location>
        <position position="1"/>
    </location>
</feature>
<evidence type="ECO:0000313" key="2">
    <source>
        <dbReference type="EMBL" id="CAA9424717.1"/>
    </source>
</evidence>
<proteinExistence type="predicted"/>
<gene>
    <name evidence="2" type="ORF">AVDCRST_MAG55-2236</name>
</gene>
<evidence type="ECO:0000256" key="1">
    <source>
        <dbReference type="SAM" id="MobiDB-lite"/>
    </source>
</evidence>
<accession>A0A6J4PUY7</accession>
<dbReference type="AlphaFoldDB" id="A0A6J4PUY7"/>
<feature type="region of interest" description="Disordered" evidence="1">
    <location>
        <begin position="1"/>
        <end position="32"/>
    </location>
</feature>
<sequence>DSGSVQGPRDRGDPGAALRGRGAGDRVAGEDRVRRVRGSLPVALRADVVHRLRAAGPGDEAGAGCRL</sequence>
<reference evidence="2" key="1">
    <citation type="submission" date="2020-02" db="EMBL/GenBank/DDBJ databases">
        <authorList>
            <person name="Meier V. D."/>
        </authorList>
    </citation>
    <scope>NUCLEOTIDE SEQUENCE</scope>
    <source>
        <strain evidence="2">AVDCRST_MAG55</strain>
    </source>
</reference>
<organism evidence="2">
    <name type="scientific">uncultured Rubrobacteraceae bacterium</name>
    <dbReference type="NCBI Taxonomy" id="349277"/>
    <lineage>
        <taxon>Bacteria</taxon>
        <taxon>Bacillati</taxon>
        <taxon>Actinomycetota</taxon>
        <taxon>Rubrobacteria</taxon>
        <taxon>Rubrobacterales</taxon>
        <taxon>Rubrobacteraceae</taxon>
        <taxon>environmental samples</taxon>
    </lineage>
</organism>
<feature type="non-terminal residue" evidence="2">
    <location>
        <position position="67"/>
    </location>
</feature>
<dbReference type="EMBL" id="CADCUZ010000105">
    <property type="protein sequence ID" value="CAA9424717.1"/>
    <property type="molecule type" value="Genomic_DNA"/>
</dbReference>
<protein>
    <submittedName>
        <fullName evidence="2">Uncharacterized protein</fullName>
    </submittedName>
</protein>